<accession>H3NNV4</accession>
<gene>
    <name evidence="2" type="ORF">HMPREF9709_01015</name>
</gene>
<dbReference type="Pfam" id="PF00814">
    <property type="entry name" value="TsaD"/>
    <property type="match status" value="1"/>
</dbReference>
<dbReference type="SUPFAM" id="SSF53067">
    <property type="entry name" value="Actin-like ATPase domain"/>
    <property type="match status" value="2"/>
</dbReference>
<dbReference type="PANTHER" id="PTHR11735">
    <property type="entry name" value="TRNA N6-ADENOSINE THREONYLCARBAMOYLTRANSFERASE"/>
    <property type="match status" value="1"/>
</dbReference>
<dbReference type="PANTHER" id="PTHR11735:SF11">
    <property type="entry name" value="TRNA THREONYLCARBAMOYLADENOSINE BIOSYNTHESIS PROTEIN TSAB"/>
    <property type="match status" value="1"/>
</dbReference>
<evidence type="ECO:0000259" key="1">
    <source>
        <dbReference type="Pfam" id="PF00814"/>
    </source>
</evidence>
<dbReference type="InterPro" id="IPR043129">
    <property type="entry name" value="ATPase_NBD"/>
</dbReference>
<dbReference type="AlphaFoldDB" id="H3NNV4"/>
<dbReference type="Proteomes" id="UP000004191">
    <property type="component" value="Unassembled WGS sequence"/>
</dbReference>
<dbReference type="STRING" id="883114.HMPREF9709_01015"/>
<keyword evidence="3" id="KW-1185">Reference proteome</keyword>
<evidence type="ECO:0000313" key="2">
    <source>
        <dbReference type="EMBL" id="EHR34079.1"/>
    </source>
</evidence>
<dbReference type="Gene3D" id="3.30.420.40">
    <property type="match status" value="2"/>
</dbReference>
<dbReference type="GO" id="GO:0005829">
    <property type="term" value="C:cytosol"/>
    <property type="evidence" value="ECO:0007669"/>
    <property type="project" value="TreeGrafter"/>
</dbReference>
<dbReference type="eggNOG" id="COG1214">
    <property type="taxonomic scope" value="Bacteria"/>
</dbReference>
<dbReference type="InterPro" id="IPR000905">
    <property type="entry name" value="Gcp-like_dom"/>
</dbReference>
<dbReference type="NCBIfam" id="TIGR03725">
    <property type="entry name" value="T6A_YeaZ"/>
    <property type="match status" value="1"/>
</dbReference>
<dbReference type="GO" id="GO:0002949">
    <property type="term" value="P:tRNA threonylcarbamoyladenosine modification"/>
    <property type="evidence" value="ECO:0007669"/>
    <property type="project" value="InterPro"/>
</dbReference>
<comment type="caution">
    <text evidence="2">The sequence shown here is derived from an EMBL/GenBank/DDBJ whole genome shotgun (WGS) entry which is preliminary data.</text>
</comment>
<reference evidence="2 3" key="1">
    <citation type="submission" date="2012-01" db="EMBL/GenBank/DDBJ databases">
        <title>The Genome Sequence of Helcococcus kunzii ATCC 51366.</title>
        <authorList>
            <consortium name="The Broad Institute Genome Sequencing Platform"/>
            <person name="Earl A."/>
            <person name="Ward D."/>
            <person name="Feldgarden M."/>
            <person name="Gevers D."/>
            <person name="Huys G."/>
            <person name="Young S.K."/>
            <person name="Zeng Q."/>
            <person name="Gargeya S."/>
            <person name="Fitzgerald M."/>
            <person name="Haas B."/>
            <person name="Abouelleil A."/>
            <person name="Alvarado L."/>
            <person name="Arachchi H.M."/>
            <person name="Berlin A."/>
            <person name="Chapman S.B."/>
            <person name="Gearin G."/>
            <person name="Goldberg J."/>
            <person name="Griggs A."/>
            <person name="Gujja S."/>
            <person name="Hansen M."/>
            <person name="Heiman D."/>
            <person name="Howarth C."/>
            <person name="Larimer J."/>
            <person name="Lui A."/>
            <person name="MacDonald P.J.P."/>
            <person name="McCowen C."/>
            <person name="Montmayeur A."/>
            <person name="Murphy C."/>
            <person name="Neiman D."/>
            <person name="Pearson M."/>
            <person name="Priest M."/>
            <person name="Roberts A."/>
            <person name="Saif S."/>
            <person name="Shea T."/>
            <person name="Sisk P."/>
            <person name="Stolte C."/>
            <person name="Sykes S."/>
            <person name="Wortman J."/>
            <person name="Nusbaum C."/>
            <person name="Birren B."/>
        </authorList>
    </citation>
    <scope>NUCLEOTIDE SEQUENCE [LARGE SCALE GENOMIC DNA]</scope>
    <source>
        <strain evidence="2 3">ATCC 51366</strain>
    </source>
</reference>
<evidence type="ECO:0000313" key="3">
    <source>
        <dbReference type="Proteomes" id="UP000004191"/>
    </source>
</evidence>
<dbReference type="EMBL" id="AGEI01000021">
    <property type="protein sequence ID" value="EHR34079.1"/>
    <property type="molecule type" value="Genomic_DNA"/>
</dbReference>
<dbReference type="GeneID" id="96999008"/>
<dbReference type="OrthoDB" id="9784166at2"/>
<proteinExistence type="predicted"/>
<dbReference type="PATRIC" id="fig|883114.3.peg.1005"/>
<dbReference type="InterPro" id="IPR022496">
    <property type="entry name" value="T6A_TsaB"/>
</dbReference>
<dbReference type="RefSeq" id="WP_005398495.1">
    <property type="nucleotide sequence ID" value="NZ_JH601088.1"/>
</dbReference>
<organism evidence="2 3">
    <name type="scientific">Helcococcus kunzii ATCC 51366</name>
    <dbReference type="NCBI Taxonomy" id="883114"/>
    <lineage>
        <taxon>Bacteria</taxon>
        <taxon>Bacillati</taxon>
        <taxon>Bacillota</taxon>
        <taxon>Tissierellia</taxon>
        <taxon>Tissierellales</taxon>
        <taxon>Peptoniphilaceae</taxon>
        <taxon>Helcococcus</taxon>
    </lineage>
</organism>
<dbReference type="HOGENOM" id="CLU_064886_0_0_9"/>
<sequence>MKILSIDTSTMMSSITIMEDNRIIGDYNISQEETHSEMLIPLLKRAVDDLKIILDEIDLFAVASGPGSFTGLRIGMASIKAIAQVFDKPIVGVSTLEAMAFSILNNDSIISLIDARGKRYYTGMYKWQDNKLVKEFEEILKESELFEIIKQQNSVTLVGEAIDVLSDEIKNYENVRLSHPGLNNGIGRNLCVIAKERFENNDLDNYFDLTPSYLRKSQAEINLNK</sequence>
<protein>
    <submittedName>
        <fullName evidence="2">Universal bacterial protein YeaZ</fullName>
    </submittedName>
</protein>
<name>H3NNV4_9FIRM</name>
<dbReference type="CDD" id="cd24032">
    <property type="entry name" value="ASKHA_NBD_TsaB"/>
    <property type="match status" value="1"/>
</dbReference>
<feature type="domain" description="Gcp-like" evidence="1">
    <location>
        <begin position="33"/>
        <end position="222"/>
    </location>
</feature>